<dbReference type="Gene3D" id="3.40.710.10">
    <property type="entry name" value="DD-peptidase/beta-lactamase superfamily"/>
    <property type="match status" value="1"/>
</dbReference>
<keyword evidence="4" id="KW-0732">Signal</keyword>
<evidence type="ECO:0000256" key="6">
    <source>
        <dbReference type="ARBA" id="ARBA00023251"/>
    </source>
</evidence>
<dbReference type="AlphaFoldDB" id="A0A6N2SB51"/>
<evidence type="ECO:0000256" key="4">
    <source>
        <dbReference type="ARBA" id="ARBA00022729"/>
    </source>
</evidence>
<dbReference type="RefSeq" id="WP_032835180.1">
    <property type="nucleotide sequence ID" value="NZ_CACRSK010000002.1"/>
</dbReference>
<dbReference type="GO" id="GO:0008800">
    <property type="term" value="F:beta-lactamase activity"/>
    <property type="evidence" value="ECO:0007669"/>
    <property type="project" value="UniProtKB-EC"/>
</dbReference>
<dbReference type="EMBL" id="CACRSK010000002">
    <property type="protein sequence ID" value="VYS89451.1"/>
    <property type="molecule type" value="Genomic_DNA"/>
</dbReference>
<dbReference type="GO" id="GO:0046677">
    <property type="term" value="P:response to antibiotic"/>
    <property type="evidence" value="ECO:0007669"/>
    <property type="project" value="UniProtKB-KW"/>
</dbReference>
<dbReference type="NCBIfam" id="NF012161">
    <property type="entry name" value="bla_class_D_main"/>
    <property type="match status" value="1"/>
</dbReference>
<gene>
    <name evidence="8" type="primary">bla</name>
    <name evidence="8" type="ORF">CULFYP111_00786</name>
</gene>
<dbReference type="PANTHER" id="PTHR30627:SF6">
    <property type="entry name" value="BETA-LACTAMASE YBXI-RELATED"/>
    <property type="match status" value="1"/>
</dbReference>
<dbReference type="GO" id="GO:0005886">
    <property type="term" value="C:plasma membrane"/>
    <property type="evidence" value="ECO:0007669"/>
    <property type="project" value="TreeGrafter"/>
</dbReference>
<protein>
    <recommendedName>
        <fullName evidence="3">beta-lactamase</fullName>
        <ecNumber evidence="3">3.5.2.6</ecNumber>
    </recommendedName>
</protein>
<keyword evidence="6" id="KW-0046">Antibiotic resistance</keyword>
<keyword evidence="5 8" id="KW-0378">Hydrolase</keyword>
<dbReference type="SMR" id="A0A6N2SB51"/>
<dbReference type="GO" id="GO:0008658">
    <property type="term" value="F:penicillin binding"/>
    <property type="evidence" value="ECO:0007669"/>
    <property type="project" value="InterPro"/>
</dbReference>
<dbReference type="NCBIfam" id="NF000502">
    <property type="entry name" value="blaOXA-85_like"/>
    <property type="match status" value="1"/>
</dbReference>
<evidence type="ECO:0000256" key="3">
    <source>
        <dbReference type="ARBA" id="ARBA00012865"/>
    </source>
</evidence>
<dbReference type="PANTHER" id="PTHR30627">
    <property type="entry name" value="PEPTIDOGLYCAN D,D-TRANSPEPTIDASE"/>
    <property type="match status" value="1"/>
</dbReference>
<evidence type="ECO:0000256" key="2">
    <source>
        <dbReference type="ARBA" id="ARBA00007898"/>
    </source>
</evidence>
<sequence>MKKFILVMLLFMFSIISFGNENQFMKEIFERKGLNGTFVVYDLKNDKIDYYNLDRANERFYPASSFKIFNTLIGLENGIVKNVDEMFYYYDGSKVFLDSWAKDSNLRYAIKVSQVPAYKKLARELGKERMQEGLNKLNYGNKEIGSEIDKFWLEGPLKISAMEQVKLLNLLSQSKLPFKLENQEQVKDITILEKKDDFILHGKTGWATDNIVVPIGWFVGWIETSDNIYSFAINLDISDSKFLPKREEIVREYFKNINVIK</sequence>
<dbReference type="SUPFAM" id="SSF56601">
    <property type="entry name" value="beta-lactamase/transpeptidase-like"/>
    <property type="match status" value="1"/>
</dbReference>
<evidence type="ECO:0000259" key="7">
    <source>
        <dbReference type="Pfam" id="PF00905"/>
    </source>
</evidence>
<reference evidence="8" key="1">
    <citation type="submission" date="2019-11" db="EMBL/GenBank/DDBJ databases">
        <authorList>
            <person name="Feng L."/>
        </authorList>
    </citation>
    <scope>NUCLEOTIDE SEQUENCE</scope>
    <source>
        <strain evidence="8">CUreolyticusLFYP111</strain>
    </source>
</reference>
<comment type="catalytic activity">
    <reaction evidence="1">
        <text>a beta-lactam + H2O = a substituted beta-amino acid</text>
        <dbReference type="Rhea" id="RHEA:20401"/>
        <dbReference type="ChEBI" id="CHEBI:15377"/>
        <dbReference type="ChEBI" id="CHEBI:35627"/>
        <dbReference type="ChEBI" id="CHEBI:140347"/>
        <dbReference type="EC" id="3.5.2.6"/>
    </reaction>
</comment>
<proteinExistence type="inferred from homology"/>
<evidence type="ECO:0000313" key="8">
    <source>
        <dbReference type="EMBL" id="VYS89451.1"/>
    </source>
</evidence>
<name>A0A6N2SB51_9BACT</name>
<accession>A0A6N2SB51</accession>
<dbReference type="InterPro" id="IPR001460">
    <property type="entry name" value="PCN-bd_Tpept"/>
</dbReference>
<dbReference type="InterPro" id="IPR012338">
    <property type="entry name" value="Beta-lactam/transpept-like"/>
</dbReference>
<dbReference type="GO" id="GO:0071555">
    <property type="term" value="P:cell wall organization"/>
    <property type="evidence" value="ECO:0007669"/>
    <property type="project" value="TreeGrafter"/>
</dbReference>
<feature type="domain" description="Penicillin-binding protein transpeptidase" evidence="7">
    <location>
        <begin position="44"/>
        <end position="253"/>
    </location>
</feature>
<comment type="similarity">
    <text evidence="2">Belongs to the class-D beta-lactamase family.</text>
</comment>
<organism evidence="8">
    <name type="scientific">Campylobacter ureolyticus</name>
    <dbReference type="NCBI Taxonomy" id="827"/>
    <lineage>
        <taxon>Bacteria</taxon>
        <taxon>Pseudomonadati</taxon>
        <taxon>Campylobacterota</taxon>
        <taxon>Epsilonproteobacteria</taxon>
        <taxon>Campylobacterales</taxon>
        <taxon>Campylobacteraceae</taxon>
        <taxon>Campylobacter</taxon>
    </lineage>
</organism>
<dbReference type="InterPro" id="IPR050515">
    <property type="entry name" value="Beta-lactam/transpept"/>
</dbReference>
<evidence type="ECO:0000256" key="1">
    <source>
        <dbReference type="ARBA" id="ARBA00001526"/>
    </source>
</evidence>
<dbReference type="EC" id="3.5.2.6" evidence="3"/>
<evidence type="ECO:0000256" key="5">
    <source>
        <dbReference type="ARBA" id="ARBA00022801"/>
    </source>
</evidence>
<dbReference type="Pfam" id="PF00905">
    <property type="entry name" value="Transpeptidase"/>
    <property type="match status" value="1"/>
</dbReference>